<sequence length="137" mass="15873">MLVKLVVDVKFEEPIKGQNIHTLEIGSFDVSKFFNGGSKFFKDKSLDLPCDINHKLPSQSSAKVRGNGRILSFADSMKDWEDLKFVVSARILKTEYKVASDNYMKYFYPRIIFKDRINISKEEIMCKPITCRWVLVP</sequence>
<proteinExistence type="predicted"/>
<evidence type="ECO:0000313" key="1">
    <source>
        <dbReference type="EMBL" id="AKA60928.1"/>
    </source>
</evidence>
<keyword evidence="2" id="KW-1185">Reference proteome</keyword>
<dbReference type="RefSeq" id="YP_009220032.1">
    <property type="nucleotide sequence ID" value="NC_029028.1"/>
</dbReference>
<name>A0A0E3JSR0_9CAUD</name>
<dbReference type="KEGG" id="vg:26646293"/>
<evidence type="ECO:0000313" key="2">
    <source>
        <dbReference type="Proteomes" id="UP000033023"/>
    </source>
</evidence>
<accession>A0A0E3JSR0</accession>
<dbReference type="Proteomes" id="UP000033023">
    <property type="component" value="Segment"/>
</dbReference>
<protein>
    <submittedName>
        <fullName evidence="1">Uncharacterized protein</fullName>
    </submittedName>
</protein>
<dbReference type="OrthoDB" id="13268at10239"/>
<organism evidence="1 2">
    <name type="scientific">Enterobacteria phage JenP1</name>
    <dbReference type="NCBI Taxonomy" id="1610837"/>
    <lineage>
        <taxon>Viruses</taxon>
        <taxon>Duplodnaviria</taxon>
        <taxon>Heunggongvirae</taxon>
        <taxon>Uroviricota</taxon>
        <taxon>Caudoviricetes</taxon>
        <taxon>Queuovirinae</taxon>
        <taxon>Nonagvirus</taxon>
        <taxon>Nonagvirus JenP1</taxon>
    </lineage>
</organism>
<dbReference type="EMBL" id="KP719132">
    <property type="protein sequence ID" value="AKA60928.1"/>
    <property type="molecule type" value="Genomic_DNA"/>
</dbReference>
<reference evidence="1 2" key="1">
    <citation type="journal article" date="2015" name="Genome Announc.">
        <title>Complete Genome Sequences of Four Novel Escherichia coli Bacteriophages Belonging to New Phage Groups.</title>
        <authorList>
            <person name="Carstens A.B."/>
            <person name="Kot W."/>
            <person name="Hansen L.H."/>
        </authorList>
    </citation>
    <scope>NUCLEOTIDE SEQUENCE [LARGE SCALE GENOMIC DNA]</scope>
</reference>
<dbReference type="GeneID" id="26646293"/>
<reference evidence="2" key="2">
    <citation type="submission" date="2015-01" db="EMBL/GenBank/DDBJ databases">
        <title>Complete sequence of three novel 9g-like phages.</title>
        <authorList>
            <person name="Carstens A.B."/>
            <person name="Hansen L.H."/>
            <person name="Kot W."/>
        </authorList>
    </citation>
    <scope>NUCLEOTIDE SEQUENCE [LARGE SCALE GENOMIC DNA]</scope>
</reference>